<gene>
    <name evidence="1" type="ORF">IZT61_12260</name>
</gene>
<dbReference type="Proteomes" id="UP000594759">
    <property type="component" value="Chromosome"/>
</dbReference>
<keyword evidence="2" id="KW-1185">Reference proteome</keyword>
<sequence length="217" mass="25854">MEENLNKKYRDRLRILLIIYFFSEPFQDPDKPQIIARLKSEVKIQKLDFLLRYPSYLCYELMLKMHEDSSIDRSEIKKLISEIIDSHEPEIRTIDMKKFLYGAWENLDRTINFLKSHGLIDFDSKIDSSLKQYSKEYLLTSLGKQKVENGLNAIPGLKWYSDRCWIIKKYFGDLKGSELKALQYGHTKYKDAMINQYIHDIAEEARNMFNKEFNEAI</sequence>
<organism evidence="1 2">
    <name type="scientific">Pedobacter endophyticus</name>
    <dbReference type="NCBI Taxonomy" id="2789740"/>
    <lineage>
        <taxon>Bacteria</taxon>
        <taxon>Pseudomonadati</taxon>
        <taxon>Bacteroidota</taxon>
        <taxon>Sphingobacteriia</taxon>
        <taxon>Sphingobacteriales</taxon>
        <taxon>Sphingobacteriaceae</taxon>
        <taxon>Pedobacter</taxon>
    </lineage>
</organism>
<accession>A0A7U3Q3I6</accession>
<name>A0A7U3Q3I6_9SPHI</name>
<dbReference type="EMBL" id="CP064939">
    <property type="protein sequence ID" value="QPH37884.1"/>
    <property type="molecule type" value="Genomic_DNA"/>
</dbReference>
<dbReference type="RefSeq" id="WP_196097196.1">
    <property type="nucleotide sequence ID" value="NZ_CP064939.1"/>
</dbReference>
<dbReference type="AlphaFoldDB" id="A0A7U3Q3I6"/>
<evidence type="ECO:0000313" key="1">
    <source>
        <dbReference type="EMBL" id="QPH37884.1"/>
    </source>
</evidence>
<protein>
    <submittedName>
        <fullName evidence="1">Uncharacterized protein</fullName>
    </submittedName>
</protein>
<dbReference type="KEGG" id="pex:IZT61_12260"/>
<reference evidence="1 2" key="1">
    <citation type="submission" date="2020-11" db="EMBL/GenBank/DDBJ databases">
        <title>Pedobacter endophytica, an endophytic bacteria isolated form Carex pumila.</title>
        <authorList>
            <person name="Peng Y."/>
            <person name="Jiang L."/>
            <person name="Lee J."/>
        </authorList>
    </citation>
    <scope>NUCLEOTIDE SEQUENCE [LARGE SCALE GENOMIC DNA]</scope>
    <source>
        <strain evidence="1 2">JBR3-12</strain>
    </source>
</reference>
<proteinExistence type="predicted"/>
<evidence type="ECO:0000313" key="2">
    <source>
        <dbReference type="Proteomes" id="UP000594759"/>
    </source>
</evidence>